<dbReference type="EMBL" id="VSSQ01002237">
    <property type="protein sequence ID" value="MPM14175.1"/>
    <property type="molecule type" value="Genomic_DNA"/>
</dbReference>
<dbReference type="SMART" id="SM00400">
    <property type="entry name" value="ZnF_CHCC"/>
    <property type="match status" value="1"/>
</dbReference>
<dbReference type="InterPro" id="IPR007694">
    <property type="entry name" value="DNA_helicase_DnaB-like_C"/>
</dbReference>
<keyword evidence="2" id="KW-0548">Nucleotidyltransferase</keyword>
<evidence type="ECO:0000259" key="1">
    <source>
        <dbReference type="PROSITE" id="PS51199"/>
    </source>
</evidence>
<dbReference type="InterPro" id="IPR002694">
    <property type="entry name" value="Znf_CHC2"/>
</dbReference>
<dbReference type="PANTHER" id="PTHR12873:SF0">
    <property type="entry name" value="TWINKLE MTDNA HELICASE"/>
    <property type="match status" value="1"/>
</dbReference>
<dbReference type="GO" id="GO:0005524">
    <property type="term" value="F:ATP binding"/>
    <property type="evidence" value="ECO:0007669"/>
    <property type="project" value="InterPro"/>
</dbReference>
<comment type="caution">
    <text evidence="2">The sequence shown here is derived from an EMBL/GenBank/DDBJ whole genome shotgun (WGS) entry which is preliminary data.</text>
</comment>
<sequence>MEFLGVEDFDEHRKRSCCPFHSESTPSFIYDAKRYACHCFGACGTDTDIVDAYMRGQNKSFVEAVQKLFELTDTVYSFGEHGVKTRREYRYPKPVECESKEVIYKYLGLRCISNETADYLDLRQDEHGNIAFNYYDLNDVLVMVKYRPSHRIEKKSGEAKNWCQKDADTTPILFNINRINPERPLVIASGELDCAALIESGVQNSVSIPLGDGNLAWIEECWSFLEQFKEIIIVPDNDESGAKYCKTVLPRLGSWRCKVAHCPEKFELPSGNTVRIKDVNETLVRCGKDAVVNMIANATDSPIPSVIDFSDVEEKDLSSMDGIETGIIGLDKEIMRLFYGSLQILSGIPGSGKTSWLYQVICNALDQGVGAWLFSRELPEYMTVNWMNYLFAGPRNVNQYVSSNGATYYKVKPEAKKLISEYYRGSCHIYRDGYSNAVEEIQSSMEDSARKFGTKLFVIDNLMTVDLHADDSNKFDKQTEFVNWLIQFSSKFDVCTILVAHPRKLQYGQDNMDMYDVAGTSNLVNLAHRGFGLKRVTPKEREGVRNRKGDGWEKPPCKYNVRLTVLKDRFRGRANLELGMYYDVPSRRFFSSPEEYDHQYKWDTNTYTDTLEYPVEDSELDQLADKEIYVGNKEVR</sequence>
<dbReference type="Pfam" id="PF13155">
    <property type="entry name" value="Toprim_2"/>
    <property type="match status" value="1"/>
</dbReference>
<protein>
    <submittedName>
        <fullName evidence="2">DNA primase</fullName>
        <ecNumber evidence="2">2.7.7.-</ecNumber>
    </submittedName>
</protein>
<feature type="domain" description="SF4 helicase" evidence="1">
    <location>
        <begin position="316"/>
        <end position="596"/>
    </location>
</feature>
<dbReference type="Gene3D" id="3.40.1360.10">
    <property type="match status" value="1"/>
</dbReference>
<gene>
    <name evidence="2" type="primary">dnaG_33</name>
    <name evidence="2" type="ORF">SDC9_60535</name>
</gene>
<dbReference type="SUPFAM" id="SSF56731">
    <property type="entry name" value="DNA primase core"/>
    <property type="match status" value="1"/>
</dbReference>
<dbReference type="Pfam" id="PF01807">
    <property type="entry name" value="Zn_ribbon_DnaG"/>
    <property type="match status" value="1"/>
</dbReference>
<dbReference type="EC" id="2.7.7.-" evidence="2"/>
<dbReference type="GO" id="GO:0006260">
    <property type="term" value="P:DNA replication"/>
    <property type="evidence" value="ECO:0007669"/>
    <property type="project" value="InterPro"/>
</dbReference>
<proteinExistence type="predicted"/>
<dbReference type="InterPro" id="IPR027417">
    <property type="entry name" value="P-loop_NTPase"/>
</dbReference>
<dbReference type="GO" id="GO:0008270">
    <property type="term" value="F:zinc ion binding"/>
    <property type="evidence" value="ECO:0007669"/>
    <property type="project" value="InterPro"/>
</dbReference>
<name>A0A644XD98_9ZZZZ</name>
<dbReference type="InterPro" id="IPR027032">
    <property type="entry name" value="Twinkle-like"/>
</dbReference>
<accession>A0A644XD98</accession>
<dbReference type="Gene3D" id="3.90.580.10">
    <property type="entry name" value="Zinc finger, CHC2-type domain"/>
    <property type="match status" value="1"/>
</dbReference>
<dbReference type="Gene3D" id="3.40.50.300">
    <property type="entry name" value="P-loop containing nucleotide triphosphate hydrolases"/>
    <property type="match status" value="1"/>
</dbReference>
<dbReference type="SUPFAM" id="SSF57783">
    <property type="entry name" value="Zinc beta-ribbon"/>
    <property type="match status" value="1"/>
</dbReference>
<keyword evidence="2" id="KW-0808">Transferase</keyword>
<dbReference type="CDD" id="cd01029">
    <property type="entry name" value="TOPRIM_primases"/>
    <property type="match status" value="1"/>
</dbReference>
<dbReference type="GO" id="GO:0003899">
    <property type="term" value="F:DNA-directed RNA polymerase activity"/>
    <property type="evidence" value="ECO:0007669"/>
    <property type="project" value="InterPro"/>
</dbReference>
<dbReference type="PROSITE" id="PS51199">
    <property type="entry name" value="SF4_HELICASE"/>
    <property type="match status" value="1"/>
</dbReference>
<dbReference type="InterPro" id="IPR036977">
    <property type="entry name" value="DNA_primase_Znf_CHC2"/>
</dbReference>
<dbReference type="AlphaFoldDB" id="A0A644XD98"/>
<reference evidence="2" key="1">
    <citation type="submission" date="2019-08" db="EMBL/GenBank/DDBJ databases">
        <authorList>
            <person name="Kucharzyk K."/>
            <person name="Murdoch R.W."/>
            <person name="Higgins S."/>
            <person name="Loffler F."/>
        </authorList>
    </citation>
    <scope>NUCLEOTIDE SEQUENCE</scope>
</reference>
<organism evidence="2">
    <name type="scientific">bioreactor metagenome</name>
    <dbReference type="NCBI Taxonomy" id="1076179"/>
    <lineage>
        <taxon>unclassified sequences</taxon>
        <taxon>metagenomes</taxon>
        <taxon>ecological metagenomes</taxon>
    </lineage>
</organism>
<dbReference type="PANTHER" id="PTHR12873">
    <property type="entry name" value="T7-LIKE MITOCHONDRIAL DNA HELICASE"/>
    <property type="match status" value="1"/>
</dbReference>
<dbReference type="Pfam" id="PF13481">
    <property type="entry name" value="AAA_25"/>
    <property type="match status" value="1"/>
</dbReference>
<dbReference type="SUPFAM" id="SSF52540">
    <property type="entry name" value="P-loop containing nucleoside triphosphate hydrolases"/>
    <property type="match status" value="1"/>
</dbReference>
<dbReference type="InterPro" id="IPR034154">
    <property type="entry name" value="TOPRIM_DnaG/twinkle"/>
</dbReference>
<dbReference type="GO" id="GO:0043139">
    <property type="term" value="F:5'-3' DNA helicase activity"/>
    <property type="evidence" value="ECO:0007669"/>
    <property type="project" value="InterPro"/>
</dbReference>
<evidence type="ECO:0000313" key="2">
    <source>
        <dbReference type="EMBL" id="MPM14175.1"/>
    </source>
</evidence>
<dbReference type="GO" id="GO:0003697">
    <property type="term" value="F:single-stranded DNA binding"/>
    <property type="evidence" value="ECO:0007669"/>
    <property type="project" value="InterPro"/>
</dbReference>